<dbReference type="Gene3D" id="3.40.50.620">
    <property type="entry name" value="HUPs"/>
    <property type="match status" value="1"/>
</dbReference>
<dbReference type="PANTHER" id="PTHR37512:SF1">
    <property type="entry name" value="NADR_TTD14 AAA DOMAIN-CONTAINING PROTEIN"/>
    <property type="match status" value="1"/>
</dbReference>
<dbReference type="InterPro" id="IPR027417">
    <property type="entry name" value="P-loop_NTPase"/>
</dbReference>
<organism evidence="2 3">
    <name type="scientific">Candidatus Yonathbacteria bacterium RIFOXYD1_FULL_52_36</name>
    <dbReference type="NCBI Taxonomy" id="1802730"/>
    <lineage>
        <taxon>Bacteria</taxon>
        <taxon>Candidatus Yonathiibacteriota</taxon>
    </lineage>
</organism>
<dbReference type="InterPro" id="IPR014729">
    <property type="entry name" value="Rossmann-like_a/b/a_fold"/>
</dbReference>
<dbReference type="Pfam" id="PF13521">
    <property type="entry name" value="AAA_28"/>
    <property type="match status" value="1"/>
</dbReference>
<dbReference type="SUPFAM" id="SSF52540">
    <property type="entry name" value="P-loop containing nucleoside triphosphate hydrolases"/>
    <property type="match status" value="1"/>
</dbReference>
<dbReference type="AlphaFoldDB" id="A0A1G2SM68"/>
<dbReference type="InterPro" id="IPR052735">
    <property type="entry name" value="NAD_biosynth-regulator"/>
</dbReference>
<dbReference type="SUPFAM" id="SSF52374">
    <property type="entry name" value="Nucleotidylyl transferase"/>
    <property type="match status" value="1"/>
</dbReference>
<dbReference type="InterPro" id="IPR038727">
    <property type="entry name" value="NadR/Ttd14_AAA_dom"/>
</dbReference>
<dbReference type="Proteomes" id="UP000178168">
    <property type="component" value="Unassembled WGS sequence"/>
</dbReference>
<dbReference type="NCBIfam" id="TIGR00125">
    <property type="entry name" value="cyt_tran_rel"/>
    <property type="match status" value="1"/>
</dbReference>
<feature type="domain" description="NadR/Ttd14 AAA" evidence="1">
    <location>
        <begin position="150"/>
        <end position="309"/>
    </location>
</feature>
<dbReference type="Gene3D" id="3.40.50.300">
    <property type="entry name" value="P-loop containing nucleotide triphosphate hydrolases"/>
    <property type="match status" value="1"/>
</dbReference>
<evidence type="ECO:0000313" key="3">
    <source>
        <dbReference type="Proteomes" id="UP000178168"/>
    </source>
</evidence>
<protein>
    <recommendedName>
        <fullName evidence="1">NadR/Ttd14 AAA domain-containing protein</fullName>
    </recommendedName>
</protein>
<evidence type="ECO:0000259" key="1">
    <source>
        <dbReference type="Pfam" id="PF13521"/>
    </source>
</evidence>
<proteinExistence type="predicted"/>
<gene>
    <name evidence="2" type="ORF">A2591_01325</name>
</gene>
<dbReference type="EMBL" id="MHUZ01000008">
    <property type="protein sequence ID" value="OHA86170.1"/>
    <property type="molecule type" value="Genomic_DNA"/>
</dbReference>
<accession>A0A1G2SM68</accession>
<dbReference type="InterPro" id="IPR004821">
    <property type="entry name" value="Cyt_trans-like"/>
</dbReference>
<sequence>MFSRGIVIGKFYPPHRGHKYLIDTARAQCRELTVIVCWRKGQEISGYLRAQWLQRIHPDVRVILLDDDRLADDDSKGWAENTIAALGYVPDAVFTSEAYGDPYARFMGTVHVLVDKERTHIPISATMVRSDPMKYVPFLEPCVRGYFSKRIAVVGAESTGTTTLANALAEYYGAPWVPEYGRAYSEGKRYLKADPSWRSEEFVHIAAAQSALENVLAESSNGLIILDTDAFATGIWHERYMGTRSTEVERIASERRPDLYLLTGDEIPFVQDGLRDGEHIRHGMHERFIERLTEECRPYVLVTGSSNERLAQAIKAIGAVVGEPASSPTVPHTAFKKRVVG</sequence>
<evidence type="ECO:0000313" key="2">
    <source>
        <dbReference type="EMBL" id="OHA86170.1"/>
    </source>
</evidence>
<dbReference type="STRING" id="1802730.A2591_01325"/>
<dbReference type="PANTHER" id="PTHR37512">
    <property type="entry name" value="TRIFUNCTIONAL NAD BIOSYNTHESIS/REGULATOR PROTEIN NADR"/>
    <property type="match status" value="1"/>
</dbReference>
<name>A0A1G2SM68_9BACT</name>
<reference evidence="2 3" key="1">
    <citation type="journal article" date="2016" name="Nat. Commun.">
        <title>Thousands of microbial genomes shed light on interconnected biogeochemical processes in an aquifer system.</title>
        <authorList>
            <person name="Anantharaman K."/>
            <person name="Brown C.T."/>
            <person name="Hug L.A."/>
            <person name="Sharon I."/>
            <person name="Castelle C.J."/>
            <person name="Probst A.J."/>
            <person name="Thomas B.C."/>
            <person name="Singh A."/>
            <person name="Wilkins M.J."/>
            <person name="Karaoz U."/>
            <person name="Brodie E.L."/>
            <person name="Williams K.H."/>
            <person name="Hubbard S.S."/>
            <person name="Banfield J.F."/>
        </authorList>
    </citation>
    <scope>NUCLEOTIDE SEQUENCE [LARGE SCALE GENOMIC DNA]</scope>
</reference>
<comment type="caution">
    <text evidence="2">The sequence shown here is derived from an EMBL/GenBank/DDBJ whole genome shotgun (WGS) entry which is preliminary data.</text>
</comment>
<dbReference type="GO" id="GO:0003824">
    <property type="term" value="F:catalytic activity"/>
    <property type="evidence" value="ECO:0007669"/>
    <property type="project" value="InterPro"/>
</dbReference>